<proteinExistence type="predicted"/>
<evidence type="ECO:0008006" key="4">
    <source>
        <dbReference type="Google" id="ProtNLM"/>
    </source>
</evidence>
<dbReference type="AlphaFoldDB" id="A0A5N6VD83"/>
<organism evidence="2 3">
    <name type="scientific">Aspergillus transmontanensis</name>
    <dbReference type="NCBI Taxonomy" id="1034304"/>
    <lineage>
        <taxon>Eukaryota</taxon>
        <taxon>Fungi</taxon>
        <taxon>Dikarya</taxon>
        <taxon>Ascomycota</taxon>
        <taxon>Pezizomycotina</taxon>
        <taxon>Eurotiomycetes</taxon>
        <taxon>Eurotiomycetidae</taxon>
        <taxon>Eurotiales</taxon>
        <taxon>Aspergillaceae</taxon>
        <taxon>Aspergillus</taxon>
        <taxon>Aspergillus subgen. Circumdati</taxon>
    </lineage>
</organism>
<protein>
    <recommendedName>
        <fullName evidence="4">Extracellular membrane protein CFEM domain-containing protein</fullName>
    </recommendedName>
</protein>
<gene>
    <name evidence="2" type="ORF">BDV41DRAFT_570065</name>
</gene>
<evidence type="ECO:0000256" key="1">
    <source>
        <dbReference type="SAM" id="SignalP"/>
    </source>
</evidence>
<dbReference type="EMBL" id="ML738474">
    <property type="protein sequence ID" value="KAE8306278.1"/>
    <property type="molecule type" value="Genomic_DNA"/>
</dbReference>
<feature type="chain" id="PRO_5024893817" description="Extracellular membrane protein CFEM domain-containing protein" evidence="1">
    <location>
        <begin position="18"/>
        <end position="92"/>
    </location>
</feature>
<accession>A0A5N6VD83</accession>
<sequence length="92" mass="10255">MKAFTIILLTSIPFTYAACWTGGWPSRCKNADGPVSGDYTRTKEICDNVGGDMCNCIRQAEAYCEFDTQDQADEFVSECQSQSGWSSWNCGW</sequence>
<evidence type="ECO:0000313" key="2">
    <source>
        <dbReference type="EMBL" id="KAE8306278.1"/>
    </source>
</evidence>
<dbReference type="Proteomes" id="UP000325433">
    <property type="component" value="Unassembled WGS sequence"/>
</dbReference>
<keyword evidence="3" id="KW-1185">Reference proteome</keyword>
<keyword evidence="1" id="KW-0732">Signal</keyword>
<reference evidence="3" key="1">
    <citation type="submission" date="2019-04" db="EMBL/GenBank/DDBJ databases">
        <title>Friends and foes A comparative genomics studyof 23 Aspergillus species from section Flavi.</title>
        <authorList>
            <consortium name="DOE Joint Genome Institute"/>
            <person name="Kjaerbolling I."/>
            <person name="Vesth T."/>
            <person name="Frisvad J.C."/>
            <person name="Nybo J.L."/>
            <person name="Theobald S."/>
            <person name="Kildgaard S."/>
            <person name="Isbrandt T."/>
            <person name="Kuo A."/>
            <person name="Sato A."/>
            <person name="Lyhne E.K."/>
            <person name="Kogle M.E."/>
            <person name="Wiebenga A."/>
            <person name="Kun R.S."/>
            <person name="Lubbers R.J."/>
            <person name="Makela M.R."/>
            <person name="Barry K."/>
            <person name="Chovatia M."/>
            <person name="Clum A."/>
            <person name="Daum C."/>
            <person name="Haridas S."/>
            <person name="He G."/>
            <person name="LaButti K."/>
            <person name="Lipzen A."/>
            <person name="Mondo S."/>
            <person name="Riley R."/>
            <person name="Salamov A."/>
            <person name="Simmons B.A."/>
            <person name="Magnuson J.K."/>
            <person name="Henrissat B."/>
            <person name="Mortensen U.H."/>
            <person name="Larsen T.O."/>
            <person name="Devries R.P."/>
            <person name="Grigoriev I.V."/>
            <person name="Machida M."/>
            <person name="Baker S.E."/>
            <person name="Andersen M.R."/>
        </authorList>
    </citation>
    <scope>NUCLEOTIDE SEQUENCE [LARGE SCALE GENOMIC DNA]</scope>
    <source>
        <strain evidence="3">CBS 130015</strain>
    </source>
</reference>
<name>A0A5N6VD83_9EURO</name>
<evidence type="ECO:0000313" key="3">
    <source>
        <dbReference type="Proteomes" id="UP000325433"/>
    </source>
</evidence>
<feature type="signal peptide" evidence="1">
    <location>
        <begin position="1"/>
        <end position="17"/>
    </location>
</feature>